<dbReference type="InterPro" id="IPR002110">
    <property type="entry name" value="Ankyrin_rpt"/>
</dbReference>
<dbReference type="EMBL" id="QGNW01000790">
    <property type="protein sequence ID" value="RVW62052.1"/>
    <property type="molecule type" value="Genomic_DNA"/>
</dbReference>
<accession>A0A438FQ30</accession>
<keyword evidence="5 7" id="KW-0407">Ion channel</keyword>
<evidence type="ECO:0000313" key="8">
    <source>
        <dbReference type="Proteomes" id="UP000288805"/>
    </source>
</evidence>
<gene>
    <name evidence="7" type="primary">Os04g0445000_3</name>
    <name evidence="7" type="ORF">CK203_064934</name>
</gene>
<dbReference type="InterPro" id="IPR036770">
    <property type="entry name" value="Ankyrin_rpt-contain_sf"/>
</dbReference>
<evidence type="ECO:0000256" key="3">
    <source>
        <dbReference type="ARBA" id="ARBA00022882"/>
    </source>
</evidence>
<name>A0A438FQ30_VITVI</name>
<protein>
    <submittedName>
        <fullName evidence="7">Potassium channel KOR2</fullName>
    </submittedName>
</protein>
<keyword evidence="3" id="KW-0851">Voltage-gated channel</keyword>
<dbReference type="Pfam" id="PF00023">
    <property type="entry name" value="Ank"/>
    <property type="match status" value="1"/>
</dbReference>
<dbReference type="InterPro" id="IPR045319">
    <property type="entry name" value="KAT/AKT"/>
</dbReference>
<evidence type="ECO:0000256" key="5">
    <source>
        <dbReference type="ARBA" id="ARBA00023303"/>
    </source>
</evidence>
<dbReference type="GO" id="GO:0005249">
    <property type="term" value="F:voltage-gated potassium channel activity"/>
    <property type="evidence" value="ECO:0007669"/>
    <property type="project" value="InterPro"/>
</dbReference>
<keyword evidence="3" id="KW-0406">Ion transport</keyword>
<dbReference type="Proteomes" id="UP000288805">
    <property type="component" value="Unassembled WGS sequence"/>
</dbReference>
<keyword evidence="3" id="KW-0813">Transport</keyword>
<dbReference type="AlphaFoldDB" id="A0A438FQ30"/>
<sequence>MEANTNCIDNFGNSPLFEAVKAGHDRTALLLIKDGATLNLEDAGWYLCKAVMGSNIDLLKRLLENGVDPNSRNYDLRTPLHFGSSRRFAPCGKYLDQIWSRCSIQRQKGKGLEELYWTSINIGSSRKRILKGKLKELCLKKGHRNTNFFHRMVNAYGRGNHIAMMGVIDLWLTEVSSLRRGFPVLARGKEVFVLSCGGQRKRMGKGSSKKKPFNRRWQENQGCMRYDMMWRFYRGHWNFCLLWLFHDWELDNMEIFLMQLPKIGVLELRGQGSAKVRIELEVL</sequence>
<dbReference type="Gene3D" id="1.25.40.20">
    <property type="entry name" value="Ankyrin repeat-containing domain"/>
    <property type="match status" value="1"/>
</dbReference>
<organism evidence="7 8">
    <name type="scientific">Vitis vinifera</name>
    <name type="common">Grape</name>
    <dbReference type="NCBI Taxonomy" id="29760"/>
    <lineage>
        <taxon>Eukaryota</taxon>
        <taxon>Viridiplantae</taxon>
        <taxon>Streptophyta</taxon>
        <taxon>Embryophyta</taxon>
        <taxon>Tracheophyta</taxon>
        <taxon>Spermatophyta</taxon>
        <taxon>Magnoliopsida</taxon>
        <taxon>eudicotyledons</taxon>
        <taxon>Gunneridae</taxon>
        <taxon>Pentapetalae</taxon>
        <taxon>rosids</taxon>
        <taxon>Vitales</taxon>
        <taxon>Vitaceae</taxon>
        <taxon>Viteae</taxon>
        <taxon>Vitis</taxon>
    </lineage>
</organism>
<dbReference type="PROSITE" id="PS50297">
    <property type="entry name" value="ANK_REP_REGION"/>
    <property type="match status" value="1"/>
</dbReference>
<dbReference type="SMART" id="SM00248">
    <property type="entry name" value="ANK"/>
    <property type="match status" value="2"/>
</dbReference>
<feature type="repeat" description="ANK" evidence="6">
    <location>
        <begin position="11"/>
        <end position="43"/>
    </location>
</feature>
<keyword evidence="1" id="KW-0633">Potassium transport</keyword>
<dbReference type="GO" id="GO:0034702">
    <property type="term" value="C:monoatomic ion channel complex"/>
    <property type="evidence" value="ECO:0007669"/>
    <property type="project" value="UniProtKB-KW"/>
</dbReference>
<evidence type="ECO:0000256" key="4">
    <source>
        <dbReference type="ARBA" id="ARBA00022958"/>
    </source>
</evidence>
<evidence type="ECO:0000256" key="6">
    <source>
        <dbReference type="PROSITE-ProRule" id="PRU00023"/>
    </source>
</evidence>
<dbReference type="Pfam" id="PF13637">
    <property type="entry name" value="Ank_4"/>
    <property type="match status" value="1"/>
</dbReference>
<evidence type="ECO:0000256" key="1">
    <source>
        <dbReference type="ARBA" id="ARBA00022538"/>
    </source>
</evidence>
<evidence type="ECO:0000313" key="7">
    <source>
        <dbReference type="EMBL" id="RVW62052.1"/>
    </source>
</evidence>
<proteinExistence type="predicted"/>
<dbReference type="PROSITE" id="PS50088">
    <property type="entry name" value="ANK_REPEAT"/>
    <property type="match status" value="1"/>
</dbReference>
<dbReference type="PANTHER" id="PTHR45743:SF4">
    <property type="entry name" value="POTASSIUM CHANNEL KOR2"/>
    <property type="match status" value="1"/>
</dbReference>
<keyword evidence="2" id="KW-0631">Potassium channel</keyword>
<dbReference type="SUPFAM" id="SSF48403">
    <property type="entry name" value="Ankyrin repeat"/>
    <property type="match status" value="1"/>
</dbReference>
<dbReference type="PANTHER" id="PTHR45743">
    <property type="entry name" value="POTASSIUM CHANNEL AKT1"/>
    <property type="match status" value="1"/>
</dbReference>
<comment type="caution">
    <text evidence="7">The sequence shown here is derived from an EMBL/GenBank/DDBJ whole genome shotgun (WGS) entry which is preliminary data.</text>
</comment>
<evidence type="ECO:0000256" key="2">
    <source>
        <dbReference type="ARBA" id="ARBA00022826"/>
    </source>
</evidence>
<keyword evidence="6" id="KW-0040">ANK repeat</keyword>
<reference evidence="7 8" key="1">
    <citation type="journal article" date="2018" name="PLoS Genet.">
        <title>Population sequencing reveals clonal diversity and ancestral inbreeding in the grapevine cultivar Chardonnay.</title>
        <authorList>
            <person name="Roach M.J."/>
            <person name="Johnson D.L."/>
            <person name="Bohlmann J."/>
            <person name="van Vuuren H.J."/>
            <person name="Jones S.J."/>
            <person name="Pretorius I.S."/>
            <person name="Schmidt S.A."/>
            <person name="Borneman A.R."/>
        </authorList>
    </citation>
    <scope>NUCLEOTIDE SEQUENCE [LARGE SCALE GENOMIC DNA]</scope>
    <source>
        <strain evidence="8">cv. Chardonnay</strain>
        <tissue evidence="7">Leaf</tissue>
    </source>
</reference>
<keyword evidence="4" id="KW-0630">Potassium</keyword>